<reference evidence="2 3" key="1">
    <citation type="submission" date="2019-01" db="EMBL/GenBank/DDBJ databases">
        <title>Draft genome sequences of three monokaryotic isolates of the white-rot basidiomycete fungus Dichomitus squalens.</title>
        <authorList>
            <consortium name="DOE Joint Genome Institute"/>
            <person name="Lopez S.C."/>
            <person name="Andreopoulos B."/>
            <person name="Pangilinan J."/>
            <person name="Lipzen A."/>
            <person name="Riley R."/>
            <person name="Ahrendt S."/>
            <person name="Ng V."/>
            <person name="Barry K."/>
            <person name="Daum C."/>
            <person name="Grigoriev I.V."/>
            <person name="Hilden K.S."/>
            <person name="Makela M.R."/>
            <person name="de Vries R.P."/>
        </authorList>
    </citation>
    <scope>NUCLEOTIDE SEQUENCE [LARGE SCALE GENOMIC DNA]</scope>
    <source>
        <strain evidence="2 3">CBS 464.89</strain>
    </source>
</reference>
<evidence type="ECO:0000313" key="3">
    <source>
        <dbReference type="Proteomes" id="UP000292082"/>
    </source>
</evidence>
<dbReference type="Proteomes" id="UP000292082">
    <property type="component" value="Unassembled WGS sequence"/>
</dbReference>
<protein>
    <submittedName>
        <fullName evidence="2">Uncharacterized protein</fullName>
    </submittedName>
</protein>
<feature type="transmembrane region" description="Helical" evidence="1">
    <location>
        <begin position="52"/>
        <end position="70"/>
    </location>
</feature>
<proteinExistence type="predicted"/>
<organism evidence="2 3">
    <name type="scientific">Dichomitus squalens</name>
    <dbReference type="NCBI Taxonomy" id="114155"/>
    <lineage>
        <taxon>Eukaryota</taxon>
        <taxon>Fungi</taxon>
        <taxon>Dikarya</taxon>
        <taxon>Basidiomycota</taxon>
        <taxon>Agaricomycotina</taxon>
        <taxon>Agaricomycetes</taxon>
        <taxon>Polyporales</taxon>
        <taxon>Polyporaceae</taxon>
        <taxon>Dichomitus</taxon>
    </lineage>
</organism>
<keyword evidence="3" id="KW-1185">Reference proteome</keyword>
<keyword evidence="1" id="KW-0812">Transmembrane</keyword>
<keyword evidence="1" id="KW-0472">Membrane</keyword>
<evidence type="ECO:0000256" key="1">
    <source>
        <dbReference type="SAM" id="Phobius"/>
    </source>
</evidence>
<name>A0A4Q9PPP4_9APHY</name>
<gene>
    <name evidence="2" type="ORF">BD310DRAFT_931660</name>
</gene>
<evidence type="ECO:0000313" key="2">
    <source>
        <dbReference type="EMBL" id="TBU56322.1"/>
    </source>
</evidence>
<keyword evidence="1" id="KW-1133">Transmembrane helix</keyword>
<accession>A0A4Q9PPP4</accession>
<dbReference type="AlphaFoldDB" id="A0A4Q9PPP4"/>
<sequence length="74" mass="8273">MRVWLARTRGRQAGAALRYLVWMQASATAGYIAMVCTFTRRTFPLRSSLDSLTFFPQILPAAAGMALVHVREGR</sequence>
<dbReference type="EMBL" id="ML145153">
    <property type="protein sequence ID" value="TBU56322.1"/>
    <property type="molecule type" value="Genomic_DNA"/>
</dbReference>
<feature type="transmembrane region" description="Helical" evidence="1">
    <location>
        <begin position="20"/>
        <end position="40"/>
    </location>
</feature>